<name>A0A1Q5SL17_9BACL</name>
<proteinExistence type="predicted"/>
<dbReference type="EMBL" id="MQMG01000069">
    <property type="protein sequence ID" value="OKO88714.1"/>
    <property type="molecule type" value="Genomic_DNA"/>
</dbReference>
<reference evidence="1 2" key="1">
    <citation type="submission" date="2016-11" db="EMBL/GenBank/DDBJ databases">
        <authorList>
            <person name="Kadnikov V."/>
            <person name="Nazina T."/>
        </authorList>
    </citation>
    <scope>NUCLEOTIDE SEQUENCE [LARGE SCALE GENOMIC DNA]</scope>
    <source>
        <strain evidence="1 2">1017</strain>
    </source>
</reference>
<reference evidence="2" key="2">
    <citation type="submission" date="2017-01" db="EMBL/GenBank/DDBJ databases">
        <title>Genome sequencing and annotation of Geobacillus sp. 1017, a Hydrocarbon-Oxidizing Thermophilic Bacterium Isolated from a Heavy Oil Reservoir (China).</title>
        <authorList>
            <person name="Kadnikov V.V."/>
            <person name="Mardanov A.V."/>
            <person name="Poltaraus A.B."/>
            <person name="Sokolova D.S."/>
            <person name="Semenova E.M."/>
            <person name="Ravin N.V."/>
            <person name="Tourova T.P."/>
            <person name="Nazina T.N."/>
        </authorList>
    </citation>
    <scope>NUCLEOTIDE SEQUENCE [LARGE SCALE GENOMIC DNA]</scope>
    <source>
        <strain evidence="2">1017</strain>
    </source>
</reference>
<sequence length="44" mass="4822">MELVVTAKIRLLPTEAQHQQMGRSGSLLAAASCLSSRRLFCICM</sequence>
<dbReference type="AlphaFoldDB" id="A0A1Q5SL17"/>
<organism evidence="1 2">
    <name type="scientific">Geobacillus proteiniphilus</name>
    <dbReference type="NCBI Taxonomy" id="860353"/>
    <lineage>
        <taxon>Bacteria</taxon>
        <taxon>Bacillati</taxon>
        <taxon>Bacillota</taxon>
        <taxon>Bacilli</taxon>
        <taxon>Bacillales</taxon>
        <taxon>Anoxybacillaceae</taxon>
        <taxon>Geobacillus</taxon>
    </lineage>
</organism>
<protein>
    <submittedName>
        <fullName evidence="1">Uncharacterized protein</fullName>
    </submittedName>
</protein>
<evidence type="ECO:0000313" key="2">
    <source>
        <dbReference type="Proteomes" id="UP000186030"/>
    </source>
</evidence>
<evidence type="ECO:0000313" key="1">
    <source>
        <dbReference type="EMBL" id="OKO88714.1"/>
    </source>
</evidence>
<dbReference type="RefSeq" id="WP_275651061.1">
    <property type="nucleotide sequence ID" value="NZ_MQMG01000069.1"/>
</dbReference>
<accession>A0A1Q5SL17</accession>
<dbReference type="Proteomes" id="UP000186030">
    <property type="component" value="Unassembled WGS sequence"/>
</dbReference>
<comment type="caution">
    <text evidence="1">The sequence shown here is derived from an EMBL/GenBank/DDBJ whole genome shotgun (WGS) entry which is preliminary data.</text>
</comment>
<gene>
    <name evidence="1" type="ORF">BRO54_3580</name>
</gene>